<protein>
    <recommendedName>
        <fullName evidence="8">GH18 domain-containing protein</fullName>
    </recommendedName>
</protein>
<dbReference type="Proteomes" id="UP000316621">
    <property type="component" value="Chromosome 10"/>
</dbReference>
<name>A0A4Y7LBE2_PAPSO</name>
<dbReference type="AlphaFoldDB" id="A0A4Y7LBE2"/>
<reference evidence="9 10" key="1">
    <citation type="journal article" date="2018" name="Science">
        <title>The opium poppy genome and morphinan production.</title>
        <authorList>
            <person name="Guo L."/>
            <person name="Winzer T."/>
            <person name="Yang X."/>
            <person name="Li Y."/>
            <person name="Ning Z."/>
            <person name="He Z."/>
            <person name="Teodor R."/>
            <person name="Lu Y."/>
            <person name="Bowser T.A."/>
            <person name="Graham I.A."/>
            <person name="Ye K."/>
        </authorList>
    </citation>
    <scope>NUCLEOTIDE SEQUENCE [LARGE SCALE GENOMIC DNA]</scope>
    <source>
        <strain evidence="10">cv. HN1</strain>
        <tissue evidence="9">Leaves</tissue>
    </source>
</reference>
<dbReference type="Gramene" id="RZC81515">
    <property type="protein sequence ID" value="RZC81515"/>
    <property type="gene ID" value="C5167_044094"/>
</dbReference>
<dbReference type="SMART" id="SM00636">
    <property type="entry name" value="Glyco_18"/>
    <property type="match status" value="1"/>
</dbReference>
<evidence type="ECO:0000256" key="4">
    <source>
        <dbReference type="ARBA" id="ARBA00023180"/>
    </source>
</evidence>
<gene>
    <name evidence="9" type="ORF">C5167_044094</name>
</gene>
<dbReference type="SUPFAM" id="SSF51445">
    <property type="entry name" value="(Trans)glycosidases"/>
    <property type="match status" value="1"/>
</dbReference>
<organism evidence="9 10">
    <name type="scientific">Papaver somniferum</name>
    <name type="common">Opium poppy</name>
    <dbReference type="NCBI Taxonomy" id="3469"/>
    <lineage>
        <taxon>Eukaryota</taxon>
        <taxon>Viridiplantae</taxon>
        <taxon>Streptophyta</taxon>
        <taxon>Embryophyta</taxon>
        <taxon>Tracheophyta</taxon>
        <taxon>Spermatophyta</taxon>
        <taxon>Magnoliopsida</taxon>
        <taxon>Ranunculales</taxon>
        <taxon>Papaveraceae</taxon>
        <taxon>Papaveroideae</taxon>
        <taxon>Papaver</taxon>
    </lineage>
</organism>
<keyword evidence="2 7" id="KW-0732">Signal</keyword>
<accession>A0A4Y7LBE2</accession>
<feature type="chain" id="PRO_5021261856" description="GH18 domain-containing protein" evidence="7">
    <location>
        <begin position="27"/>
        <end position="375"/>
    </location>
</feature>
<dbReference type="PANTHER" id="PTHR11177">
    <property type="entry name" value="CHITINASE"/>
    <property type="match status" value="1"/>
</dbReference>
<evidence type="ECO:0000256" key="1">
    <source>
        <dbReference type="ARBA" id="ARBA00008682"/>
    </source>
</evidence>
<dbReference type="Gene3D" id="3.10.50.10">
    <property type="match status" value="1"/>
</dbReference>
<dbReference type="PROSITE" id="PS01095">
    <property type="entry name" value="GH18_1"/>
    <property type="match status" value="1"/>
</dbReference>
<dbReference type="PANTHER" id="PTHR11177:SF368">
    <property type="entry name" value="GH18 DOMAIN-CONTAINING PROTEIN"/>
    <property type="match status" value="1"/>
</dbReference>
<proteinExistence type="inferred from homology"/>
<dbReference type="CDD" id="cd02879">
    <property type="entry name" value="GH18_plant_chitinase_class_V"/>
    <property type="match status" value="1"/>
</dbReference>
<keyword evidence="10" id="KW-1185">Reference proteome</keyword>
<dbReference type="GO" id="GO:0006032">
    <property type="term" value="P:chitin catabolic process"/>
    <property type="evidence" value="ECO:0007669"/>
    <property type="project" value="TreeGrafter"/>
</dbReference>
<evidence type="ECO:0000256" key="6">
    <source>
        <dbReference type="RuleBase" id="RU000489"/>
    </source>
</evidence>
<dbReference type="InterPro" id="IPR001579">
    <property type="entry name" value="Glyco_hydro_18_chit_AS"/>
</dbReference>
<evidence type="ECO:0000259" key="8">
    <source>
        <dbReference type="PROSITE" id="PS51910"/>
    </source>
</evidence>
<feature type="domain" description="GH18" evidence="8">
    <location>
        <begin position="28"/>
        <end position="375"/>
    </location>
</feature>
<evidence type="ECO:0000256" key="5">
    <source>
        <dbReference type="ARBA" id="ARBA00023295"/>
    </source>
</evidence>
<evidence type="ECO:0000313" key="9">
    <source>
        <dbReference type="EMBL" id="RZC81515.1"/>
    </source>
</evidence>
<dbReference type="Pfam" id="PF00704">
    <property type="entry name" value="Glyco_hydro_18"/>
    <property type="match status" value="1"/>
</dbReference>
<dbReference type="InterPro" id="IPR029070">
    <property type="entry name" value="Chitinase_insertion_sf"/>
</dbReference>
<dbReference type="InterPro" id="IPR050314">
    <property type="entry name" value="Glycosyl_Hydrlase_18"/>
</dbReference>
<dbReference type="OMA" id="NWNLMAF"/>
<dbReference type="InterPro" id="IPR011583">
    <property type="entry name" value="Chitinase_II/V-like_cat"/>
</dbReference>
<evidence type="ECO:0000256" key="2">
    <source>
        <dbReference type="ARBA" id="ARBA00022729"/>
    </source>
</evidence>
<dbReference type="FunFam" id="3.10.50.10:FF:000003">
    <property type="entry name" value="Class V chitinase CHIT5b"/>
    <property type="match status" value="1"/>
</dbReference>
<dbReference type="GO" id="GO:0004568">
    <property type="term" value="F:chitinase activity"/>
    <property type="evidence" value="ECO:0007669"/>
    <property type="project" value="TreeGrafter"/>
</dbReference>
<dbReference type="EMBL" id="CM010724">
    <property type="protein sequence ID" value="RZC81515.1"/>
    <property type="molecule type" value="Genomic_DNA"/>
</dbReference>
<keyword evidence="5 6" id="KW-0326">Glycosidase</keyword>
<evidence type="ECO:0000256" key="7">
    <source>
        <dbReference type="SAM" id="SignalP"/>
    </source>
</evidence>
<evidence type="ECO:0000256" key="3">
    <source>
        <dbReference type="ARBA" id="ARBA00022801"/>
    </source>
</evidence>
<dbReference type="InterPro" id="IPR017853">
    <property type="entry name" value="GH"/>
</dbReference>
<dbReference type="GO" id="GO:0005975">
    <property type="term" value="P:carbohydrate metabolic process"/>
    <property type="evidence" value="ECO:0007669"/>
    <property type="project" value="InterPro"/>
</dbReference>
<dbReference type="SUPFAM" id="SSF54556">
    <property type="entry name" value="Chitinase insertion domain"/>
    <property type="match status" value="1"/>
</dbReference>
<sequence>MANTMINSILFFFFFSSTTMFASTSAADIKGGYWPSWLQNTLPPSAIPASYYTHVFYAFAGISSSNYQLVVKPEDEQWMPIFTTSLHSKTPSVITMLSIGGGDPGNRDDFAVMASSPSNRANFISSTIQVARRYNFDGLDLDWEYPLTQAAMVNLGTLLTEWRKAINEEAGQTGKPRLLLTAAVYFTPSAYILSSELTTYPAQAVRDSLDFVNLMTYDYRGEWDTSKTGAHALLYDPSSQISTSAGIQAWINAGVPANKLIMGLPMYGRTWKLRDANVNGIGAPAVGVGPGGGVLTYTDVVDFNGVSGTQVVYDARTVSMYSYRGTDWIGYDSPTTIDVKVKYARDNRLGGYFFWRIGQEKNWELTTQALRSWAR</sequence>
<dbReference type="PROSITE" id="PS51910">
    <property type="entry name" value="GH18_2"/>
    <property type="match status" value="1"/>
</dbReference>
<keyword evidence="4" id="KW-0325">Glycoprotein</keyword>
<dbReference type="STRING" id="3469.A0A4Y7LBE2"/>
<dbReference type="GO" id="GO:0008061">
    <property type="term" value="F:chitin binding"/>
    <property type="evidence" value="ECO:0007669"/>
    <property type="project" value="InterPro"/>
</dbReference>
<evidence type="ECO:0000313" key="10">
    <source>
        <dbReference type="Proteomes" id="UP000316621"/>
    </source>
</evidence>
<feature type="signal peptide" evidence="7">
    <location>
        <begin position="1"/>
        <end position="26"/>
    </location>
</feature>
<comment type="similarity">
    <text evidence="1">Belongs to the glycosyl hydrolase 18 family. Chitinase class V subfamily.</text>
</comment>
<dbReference type="OrthoDB" id="76388at2759"/>
<dbReference type="GO" id="GO:0005576">
    <property type="term" value="C:extracellular region"/>
    <property type="evidence" value="ECO:0007669"/>
    <property type="project" value="TreeGrafter"/>
</dbReference>
<keyword evidence="3 6" id="KW-0378">Hydrolase</keyword>
<dbReference type="Gene3D" id="3.20.20.80">
    <property type="entry name" value="Glycosidases"/>
    <property type="match status" value="1"/>
</dbReference>
<dbReference type="InterPro" id="IPR001223">
    <property type="entry name" value="Glyco_hydro18_cat"/>
</dbReference>